<dbReference type="OrthoDB" id="8444301at2"/>
<dbReference type="EMBL" id="AXNT01000092">
    <property type="protein sequence ID" value="KGM01639.1"/>
    <property type="molecule type" value="Genomic_DNA"/>
</dbReference>
<reference evidence="2 3" key="1">
    <citation type="submission" date="2013-10" db="EMBL/GenBank/DDBJ databases">
        <authorList>
            <person name="Wang G."/>
            <person name="Zhuang W."/>
        </authorList>
    </citation>
    <scope>NUCLEOTIDE SEQUENCE [LARGE SCALE GENOMIC DNA]</scope>
    <source>
        <strain evidence="2 3">DSM 20118</strain>
    </source>
</reference>
<comment type="caution">
    <text evidence="2">The sequence shown here is derived from an EMBL/GenBank/DDBJ whole genome shotgun (WGS) entry which is preliminary data.</text>
</comment>
<evidence type="ECO:0000259" key="1">
    <source>
        <dbReference type="Pfam" id="PF12697"/>
    </source>
</evidence>
<dbReference type="STRING" id="1408250.Q760_18190"/>
<protein>
    <recommendedName>
        <fullName evidence="1">AB hydrolase-1 domain-containing protein</fullName>
    </recommendedName>
</protein>
<dbReference type="GO" id="GO:0016020">
    <property type="term" value="C:membrane"/>
    <property type="evidence" value="ECO:0007669"/>
    <property type="project" value="TreeGrafter"/>
</dbReference>
<dbReference type="GO" id="GO:0003824">
    <property type="term" value="F:catalytic activity"/>
    <property type="evidence" value="ECO:0007669"/>
    <property type="project" value="UniProtKB-ARBA"/>
</dbReference>
<dbReference type="PANTHER" id="PTHR43798">
    <property type="entry name" value="MONOACYLGLYCEROL LIPASE"/>
    <property type="match status" value="1"/>
</dbReference>
<dbReference type="InterPro" id="IPR050266">
    <property type="entry name" value="AB_hydrolase_sf"/>
</dbReference>
<dbReference type="Proteomes" id="UP000029833">
    <property type="component" value="Unassembled WGS sequence"/>
</dbReference>
<dbReference type="Pfam" id="PF12697">
    <property type="entry name" value="Abhydrolase_6"/>
    <property type="match status" value="1"/>
</dbReference>
<proteinExistence type="predicted"/>
<dbReference type="PANTHER" id="PTHR43798:SF33">
    <property type="entry name" value="HYDROLASE, PUTATIVE (AFU_ORTHOLOGUE AFUA_2G14860)-RELATED"/>
    <property type="match status" value="1"/>
</dbReference>
<gene>
    <name evidence="2" type="ORF">Q760_18190</name>
</gene>
<keyword evidence="3" id="KW-1185">Reference proteome</keyword>
<evidence type="ECO:0000313" key="3">
    <source>
        <dbReference type="Proteomes" id="UP000029833"/>
    </source>
</evidence>
<dbReference type="RefSeq" id="WP_052104243.1">
    <property type="nucleotide sequence ID" value="NZ_AXNT01000092.1"/>
</dbReference>
<dbReference type="Gene3D" id="3.40.50.1820">
    <property type="entry name" value="alpha/beta hydrolase"/>
    <property type="match status" value="1"/>
</dbReference>
<feature type="domain" description="AB hydrolase-1" evidence="1">
    <location>
        <begin position="63"/>
        <end position="295"/>
    </location>
</feature>
<evidence type="ECO:0000313" key="2">
    <source>
        <dbReference type="EMBL" id="KGM01639.1"/>
    </source>
</evidence>
<sequence length="304" mass="31143">MTTDAGVGSATGGAVVHGDAGAPGGAGDAGDAVVVHRSERTLGVDGRPVGYTVWGRPGDALPVLLLHGVTDSAETWDPVARLLAADRLVVGVDARGHGRTPLGEGPFTIASLAVDAAAVLRHVADGPVLVVGHSMGGLVATELTLTEPGLVAGLVLEDPAWDTGGVATPDGVPPFLAPFLLSFAGVDAETLEARSRATQQDFADDEHGPWARSKAQLDQRLVHVPHDWSGRAWVEALADVRVPVTLVTGDVGRGALVGAAHVERVRALLGDRFTHVAVPGVGHSVRREGREAFLAALDGALGRV</sequence>
<dbReference type="SUPFAM" id="SSF53474">
    <property type="entry name" value="alpha/beta-Hydrolases"/>
    <property type="match status" value="1"/>
</dbReference>
<organism evidence="2 3">
    <name type="scientific">Cellulomonas cellasea DSM 20118</name>
    <dbReference type="NCBI Taxonomy" id="1408250"/>
    <lineage>
        <taxon>Bacteria</taxon>
        <taxon>Bacillati</taxon>
        <taxon>Actinomycetota</taxon>
        <taxon>Actinomycetes</taxon>
        <taxon>Micrococcales</taxon>
        <taxon>Cellulomonadaceae</taxon>
        <taxon>Cellulomonas</taxon>
    </lineage>
</organism>
<dbReference type="InterPro" id="IPR029058">
    <property type="entry name" value="AB_hydrolase_fold"/>
</dbReference>
<accession>A0A0A0B757</accession>
<dbReference type="AlphaFoldDB" id="A0A0A0B757"/>
<name>A0A0A0B757_9CELL</name>
<dbReference type="InterPro" id="IPR000073">
    <property type="entry name" value="AB_hydrolase_1"/>
</dbReference>